<feature type="region of interest" description="Disordered" evidence="1">
    <location>
        <begin position="553"/>
        <end position="572"/>
    </location>
</feature>
<reference evidence="3 4" key="1">
    <citation type="journal article" date="2021" name="Sci. Rep.">
        <title>Genome sequencing of the multicellular alga Astrephomene provides insights into convergent evolution of germ-soma differentiation.</title>
        <authorList>
            <person name="Yamashita S."/>
            <person name="Yamamoto K."/>
            <person name="Matsuzaki R."/>
            <person name="Suzuki S."/>
            <person name="Yamaguchi H."/>
            <person name="Hirooka S."/>
            <person name="Minakuchi Y."/>
            <person name="Miyagishima S."/>
            <person name="Kawachi M."/>
            <person name="Toyoda A."/>
            <person name="Nozaki H."/>
        </authorList>
    </citation>
    <scope>NUCLEOTIDE SEQUENCE [LARGE SCALE GENOMIC DNA]</scope>
    <source>
        <strain evidence="3 4">NIES-4017</strain>
    </source>
</reference>
<proteinExistence type="predicted"/>
<dbReference type="Proteomes" id="UP001054857">
    <property type="component" value="Unassembled WGS sequence"/>
</dbReference>
<dbReference type="Gene3D" id="3.30.420.40">
    <property type="match status" value="1"/>
</dbReference>
<dbReference type="InterPro" id="IPR050273">
    <property type="entry name" value="GppA/Ppx_hydrolase"/>
</dbReference>
<name>A0AAD3DLN8_9CHLO</name>
<dbReference type="AlphaFoldDB" id="A0AAD3DLN8"/>
<feature type="compositionally biased region" description="Low complexity" evidence="1">
    <location>
        <begin position="481"/>
        <end position="497"/>
    </location>
</feature>
<dbReference type="Pfam" id="PF02541">
    <property type="entry name" value="Ppx-GppA"/>
    <property type="match status" value="2"/>
</dbReference>
<evidence type="ECO:0000256" key="1">
    <source>
        <dbReference type="SAM" id="MobiDB-lite"/>
    </source>
</evidence>
<protein>
    <recommendedName>
        <fullName evidence="2">Ppx/GppA phosphatase N-terminal domain-containing protein</fullName>
    </recommendedName>
</protein>
<gene>
    <name evidence="3" type="ORF">Agub_g5307</name>
</gene>
<feature type="region of interest" description="Disordered" evidence="1">
    <location>
        <begin position="355"/>
        <end position="400"/>
    </location>
</feature>
<dbReference type="PANTHER" id="PTHR30005">
    <property type="entry name" value="EXOPOLYPHOSPHATASE"/>
    <property type="match status" value="1"/>
</dbReference>
<dbReference type="InterPro" id="IPR003695">
    <property type="entry name" value="Ppx_GppA_N"/>
</dbReference>
<feature type="compositionally biased region" description="Low complexity" evidence="1">
    <location>
        <begin position="355"/>
        <end position="373"/>
    </location>
</feature>
<feature type="domain" description="Ppx/GppA phosphatase N-terminal" evidence="2">
    <location>
        <begin position="139"/>
        <end position="189"/>
    </location>
</feature>
<organism evidence="3 4">
    <name type="scientific">Astrephomene gubernaculifera</name>
    <dbReference type="NCBI Taxonomy" id="47775"/>
    <lineage>
        <taxon>Eukaryota</taxon>
        <taxon>Viridiplantae</taxon>
        <taxon>Chlorophyta</taxon>
        <taxon>core chlorophytes</taxon>
        <taxon>Chlorophyceae</taxon>
        <taxon>CS clade</taxon>
        <taxon>Chlamydomonadales</taxon>
        <taxon>Astrephomenaceae</taxon>
        <taxon>Astrephomene</taxon>
    </lineage>
</organism>
<dbReference type="PANTHER" id="PTHR30005:SF0">
    <property type="entry name" value="RETROGRADE REGULATION PROTEIN 2"/>
    <property type="match status" value="1"/>
</dbReference>
<dbReference type="SUPFAM" id="SSF53067">
    <property type="entry name" value="Actin-like ATPase domain"/>
    <property type="match status" value="3"/>
</dbReference>
<accession>A0AAD3DLN8</accession>
<evidence type="ECO:0000259" key="2">
    <source>
        <dbReference type="Pfam" id="PF02541"/>
    </source>
</evidence>
<keyword evidence="4" id="KW-1185">Reference proteome</keyword>
<dbReference type="EMBL" id="BMAR01000007">
    <property type="protein sequence ID" value="GFR44141.1"/>
    <property type="molecule type" value="Genomic_DNA"/>
</dbReference>
<feature type="compositionally biased region" description="Low complexity" evidence="1">
    <location>
        <begin position="553"/>
        <end position="563"/>
    </location>
</feature>
<sequence>SGLHRPLVFAAIELGSHCTRAVLHDGKSELARLTYDTMLGQPSSLLGSSGSRDLHPEAIHHTLAALGLIMSTASASAAAASAAAAAAAATVTGTTAAASSNAASDDGRLQAAPAVAAEPAVAAAAGAAVTAGHACTHLRVRMVATAAVREASAGSRAALAAAAEQLAGCRLEVLEGEEEGRLAWRGVLGASRHLLHPPAVATTTAGAPRLDSGNPAAATAARPVPVAAPSTAAAAADTAAAAVAETGVPAPAAAPGTATAAVVADEEASVLLTACGKRSEDAAAAAAGAAGSAAGAAAAAAAGRVLLVDMGGRSTEFILGDVSGSEPPVAVSIPLGCVSLHNTALAACCMQQDRPQPQRQQQTQRLQRSGQKQHTGDATGLGVWGLGEGHEGCEQQERQQQPSLENLEACVELARQVILTHCEGKEWLLPPPGITQDTTTTTTTTSNNHYSYTSSTSQPACCSISPTLTSSTNHQKRPNVQHAASSTSAASPHQPTAHRSQGSPVIIVFTGGTVTTLAAMHLQLPQYERARVHGSLLTAGNIRALMTRLAASSPPAATPTSSGVGEGGDGGGGDGTAAALASYEWLTEARCRTLAAGCAGLLGVMAALGVEEVRVSDADLLDGLLSELLEEAGISG</sequence>
<dbReference type="GO" id="GO:0006357">
    <property type="term" value="P:regulation of transcription by RNA polymerase II"/>
    <property type="evidence" value="ECO:0007669"/>
    <property type="project" value="TreeGrafter"/>
</dbReference>
<feature type="non-terminal residue" evidence="3">
    <location>
        <position position="636"/>
    </location>
</feature>
<feature type="compositionally biased region" description="Basic and acidic residues" evidence="1">
    <location>
        <begin position="388"/>
        <end position="397"/>
    </location>
</feature>
<feature type="domain" description="Ppx/GppA phosphatase N-terminal" evidence="2">
    <location>
        <begin position="293"/>
        <end position="368"/>
    </location>
</feature>
<evidence type="ECO:0000313" key="4">
    <source>
        <dbReference type="Proteomes" id="UP001054857"/>
    </source>
</evidence>
<feature type="region of interest" description="Disordered" evidence="1">
    <location>
        <begin position="466"/>
        <end position="503"/>
    </location>
</feature>
<evidence type="ECO:0000313" key="3">
    <source>
        <dbReference type="EMBL" id="GFR44141.1"/>
    </source>
</evidence>
<dbReference type="Gene3D" id="3.30.420.150">
    <property type="entry name" value="Exopolyphosphatase. Domain 2"/>
    <property type="match status" value="3"/>
</dbReference>
<comment type="caution">
    <text evidence="3">The sequence shown here is derived from an EMBL/GenBank/DDBJ whole genome shotgun (WGS) entry which is preliminary data.</text>
</comment>
<dbReference type="InterPro" id="IPR043129">
    <property type="entry name" value="ATPase_NBD"/>
</dbReference>